<keyword evidence="1" id="KW-0521">NADP</keyword>
<evidence type="ECO:0000256" key="2">
    <source>
        <dbReference type="ARBA" id="ARBA00023002"/>
    </source>
</evidence>
<dbReference type="PANTHER" id="PTHR47706">
    <property type="entry name" value="NMRA-LIKE FAMILY PROTEIN"/>
    <property type="match status" value="1"/>
</dbReference>
<organism evidence="4 5">
    <name type="scientific">Aspergillus brasiliensis</name>
    <dbReference type="NCBI Taxonomy" id="319629"/>
    <lineage>
        <taxon>Eukaryota</taxon>
        <taxon>Fungi</taxon>
        <taxon>Dikarya</taxon>
        <taxon>Ascomycota</taxon>
        <taxon>Pezizomycotina</taxon>
        <taxon>Eurotiomycetes</taxon>
        <taxon>Eurotiomycetidae</taxon>
        <taxon>Eurotiales</taxon>
        <taxon>Aspergillaceae</taxon>
        <taxon>Aspergillus</taxon>
        <taxon>Aspergillus subgen. Circumdati</taxon>
    </lineage>
</organism>
<dbReference type="InterPro" id="IPR036291">
    <property type="entry name" value="NAD(P)-bd_dom_sf"/>
</dbReference>
<sequence length="329" mass="37019">MGTPTTVGVIGATGNTGRSVVDGLLFSSTNFTVTSFTRQASVDSQANKTHKSKGVQIVGYDLDGPRERLIDQLKGIDVLISCIAWEHLDSQIPWIEAAKEAGVKRFVPSEWVGPAPRGIIDIKDKKLDILGVIQRVGLPYTLVDVGCWFQVWVPKVPSGRSDHAHSIYIDHRIVGDGNQKFGLTDMRDIGTYVARIISDTRTLNRRVFVYTEVLTMNEIWDTMATVSGEVPPKDYVSEAEIHEIIKSCGKRWQENGDQVDIMDIANYNMGQYRISWCLRGDNTPEYADYLGYLDFWKLFPDFPRGRSLKAFYQQVLTEGSQGYERPKSE</sequence>
<dbReference type="InterPro" id="IPR051609">
    <property type="entry name" value="NmrA/Isoflavone_reductase-like"/>
</dbReference>
<protein>
    <recommendedName>
        <fullName evidence="3">NmrA-like domain-containing protein</fullName>
    </recommendedName>
</protein>
<name>A0A9W5YXF7_9EURO</name>
<evidence type="ECO:0000313" key="5">
    <source>
        <dbReference type="Proteomes" id="UP001143548"/>
    </source>
</evidence>
<dbReference type="InterPro" id="IPR008030">
    <property type="entry name" value="NmrA-like"/>
</dbReference>
<dbReference type="Proteomes" id="UP001143548">
    <property type="component" value="Unassembled WGS sequence"/>
</dbReference>
<evidence type="ECO:0000259" key="3">
    <source>
        <dbReference type="Pfam" id="PF05368"/>
    </source>
</evidence>
<comment type="caution">
    <text evidence="4">The sequence shown here is derived from an EMBL/GenBank/DDBJ whole genome shotgun (WGS) entry which is preliminary data.</text>
</comment>
<dbReference type="Gene3D" id="3.40.50.720">
    <property type="entry name" value="NAD(P)-binding Rossmann-like Domain"/>
    <property type="match status" value="1"/>
</dbReference>
<proteinExistence type="predicted"/>
<feature type="domain" description="NmrA-like" evidence="3">
    <location>
        <begin position="6"/>
        <end position="244"/>
    </location>
</feature>
<evidence type="ECO:0000256" key="1">
    <source>
        <dbReference type="ARBA" id="ARBA00022857"/>
    </source>
</evidence>
<evidence type="ECO:0000313" key="4">
    <source>
        <dbReference type="EMBL" id="GKZ25559.1"/>
    </source>
</evidence>
<dbReference type="CDD" id="cd05259">
    <property type="entry name" value="PCBER_SDR_a"/>
    <property type="match status" value="1"/>
</dbReference>
<gene>
    <name evidence="4" type="ORF">AbraCBS73388_001201</name>
</gene>
<dbReference type="AlphaFoldDB" id="A0A9W5YXF7"/>
<dbReference type="PANTHER" id="PTHR47706:SF9">
    <property type="entry name" value="NMRA-LIKE DOMAIN-CONTAINING PROTEIN-RELATED"/>
    <property type="match status" value="1"/>
</dbReference>
<dbReference type="InterPro" id="IPR045312">
    <property type="entry name" value="PCBER-like"/>
</dbReference>
<dbReference type="SUPFAM" id="SSF51735">
    <property type="entry name" value="NAD(P)-binding Rossmann-fold domains"/>
    <property type="match status" value="1"/>
</dbReference>
<reference evidence="4" key="1">
    <citation type="submission" date="2022-07" db="EMBL/GenBank/DDBJ databases">
        <title>Taxonomy of Aspergillus series Nigri: significant species reduction supported by multi-species coalescent approaches.</title>
        <authorList>
            <person name="Bian C."/>
            <person name="Kusuya Y."/>
            <person name="Sklenar F."/>
            <person name="D'hooge E."/>
            <person name="Yaguchi T."/>
            <person name="Takahashi H."/>
            <person name="Hubka V."/>
        </authorList>
    </citation>
    <scope>NUCLEOTIDE SEQUENCE</scope>
    <source>
        <strain evidence="4">CBS 733.88</strain>
    </source>
</reference>
<dbReference type="GO" id="GO:0016491">
    <property type="term" value="F:oxidoreductase activity"/>
    <property type="evidence" value="ECO:0007669"/>
    <property type="project" value="UniProtKB-KW"/>
</dbReference>
<accession>A0A9W5YXF7</accession>
<dbReference type="Pfam" id="PF05368">
    <property type="entry name" value="NmrA"/>
    <property type="match status" value="1"/>
</dbReference>
<keyword evidence="2" id="KW-0560">Oxidoreductase</keyword>
<dbReference type="Gene3D" id="3.90.25.10">
    <property type="entry name" value="UDP-galactose 4-epimerase, domain 1"/>
    <property type="match status" value="1"/>
</dbReference>
<dbReference type="EMBL" id="BROQ01000115">
    <property type="protein sequence ID" value="GKZ25559.1"/>
    <property type="molecule type" value="Genomic_DNA"/>
</dbReference>